<feature type="transmembrane region" description="Helical" evidence="6">
    <location>
        <begin position="166"/>
        <end position="186"/>
    </location>
</feature>
<dbReference type="RefSeq" id="WP_001072429.1">
    <property type="nucleotide sequence ID" value="NZ_ACYU01000123.1"/>
</dbReference>
<sequence>MNQLARNVLTASIEKIGRMGVSLLLVSVMASSLSKYDFGLLNLAITISALSITFSWIVHSDQIVKELSDKKSDTKTILGTAIVCRGMFGLLSILIAIFYVTFFQNIDGSIIVYVFLISVLVNPFSVFHSYFRYRTDLEKIIRLDFIAYLFITGCKLLVLYLNLGLFFLAVVFSIEYVASALILLLVFYKEKIGLTLSFSNDLAKKFLIQGWPLLCAALVQVAFTKIDKFLVYQLLGMEALADYSVAVSLTEAWWAFPILIVQIISSKYIYQNNGDRTVDLTVFCKLSSFVFIFVFFMVFFFGEWVINAIYGKEYSSSYPILCVYILTTFLVFWDLLQNQILVKESRTKIIMFKSTLSLILNGILTYVLISYMGILGAAVSTLVSFLLPWIIISAFSSSLRELSLLQIKSVCFFTLKFSELRKVIYE</sequence>
<dbReference type="Proteomes" id="UP000004827">
    <property type="component" value="Unassembled WGS sequence"/>
</dbReference>
<dbReference type="EMBL" id="ACYU01000123">
    <property type="protein sequence ID" value="EEW06178.1"/>
    <property type="molecule type" value="Genomic_DNA"/>
</dbReference>
<dbReference type="GO" id="GO:0005886">
    <property type="term" value="C:plasma membrane"/>
    <property type="evidence" value="ECO:0007669"/>
    <property type="project" value="UniProtKB-SubCell"/>
</dbReference>
<gene>
    <name evidence="7" type="primary">capF</name>
    <name evidence="7" type="ORF">VMB_25880</name>
</gene>
<evidence type="ECO:0000256" key="6">
    <source>
        <dbReference type="SAM" id="Phobius"/>
    </source>
</evidence>
<name>D2YGE1_VIBMI</name>
<proteinExistence type="predicted"/>
<evidence type="ECO:0000256" key="4">
    <source>
        <dbReference type="ARBA" id="ARBA00022989"/>
    </source>
</evidence>
<evidence type="ECO:0000256" key="5">
    <source>
        <dbReference type="ARBA" id="ARBA00023136"/>
    </source>
</evidence>
<keyword evidence="5 6" id="KW-0472">Membrane</keyword>
<accession>D2YGE1</accession>
<evidence type="ECO:0000256" key="3">
    <source>
        <dbReference type="ARBA" id="ARBA00022692"/>
    </source>
</evidence>
<keyword evidence="3 6" id="KW-0812">Transmembrane</keyword>
<comment type="subcellular location">
    <subcellularLocation>
        <location evidence="1">Cell membrane</location>
        <topology evidence="1">Multi-pass membrane protein</topology>
    </subcellularLocation>
</comment>
<dbReference type="AlphaFoldDB" id="D2YGE1"/>
<feature type="transmembrane region" description="Helical" evidence="6">
    <location>
        <begin position="206"/>
        <end position="223"/>
    </location>
</feature>
<dbReference type="Pfam" id="PF01943">
    <property type="entry name" value="Polysacc_synt"/>
    <property type="match status" value="1"/>
</dbReference>
<feature type="transmembrane region" description="Helical" evidence="6">
    <location>
        <begin position="282"/>
        <end position="306"/>
    </location>
</feature>
<dbReference type="InterPro" id="IPR002797">
    <property type="entry name" value="Polysacc_synth"/>
</dbReference>
<dbReference type="PANTHER" id="PTHR30250:SF11">
    <property type="entry name" value="O-ANTIGEN TRANSPORTER-RELATED"/>
    <property type="match status" value="1"/>
</dbReference>
<feature type="transmembrane region" description="Helical" evidence="6">
    <location>
        <begin position="78"/>
        <end position="104"/>
    </location>
</feature>
<dbReference type="PANTHER" id="PTHR30250">
    <property type="entry name" value="PST FAMILY PREDICTED COLANIC ACID TRANSPORTER"/>
    <property type="match status" value="1"/>
</dbReference>
<dbReference type="InterPro" id="IPR050833">
    <property type="entry name" value="Poly_Biosynth_Transport"/>
</dbReference>
<keyword evidence="4 6" id="KW-1133">Transmembrane helix</keyword>
<evidence type="ECO:0000313" key="8">
    <source>
        <dbReference type="Proteomes" id="UP000004827"/>
    </source>
</evidence>
<comment type="caution">
    <text evidence="7">The sequence shown here is derived from an EMBL/GenBank/DDBJ whole genome shotgun (WGS) entry which is preliminary data.</text>
</comment>
<evidence type="ECO:0000256" key="1">
    <source>
        <dbReference type="ARBA" id="ARBA00004651"/>
    </source>
</evidence>
<protein>
    <submittedName>
        <fullName evidence="7">Capsular polysaccharide biosynthesis protein capF</fullName>
    </submittedName>
</protein>
<organism evidence="7 8">
    <name type="scientific">Vibrio mimicus VM603</name>
    <dbReference type="NCBI Taxonomy" id="671074"/>
    <lineage>
        <taxon>Bacteria</taxon>
        <taxon>Pseudomonadati</taxon>
        <taxon>Pseudomonadota</taxon>
        <taxon>Gammaproteobacteria</taxon>
        <taxon>Vibrionales</taxon>
        <taxon>Vibrionaceae</taxon>
        <taxon>Vibrio</taxon>
    </lineage>
</organism>
<feature type="transmembrane region" description="Helical" evidence="6">
    <location>
        <begin position="110"/>
        <end position="131"/>
    </location>
</feature>
<keyword evidence="2" id="KW-1003">Cell membrane</keyword>
<feature type="transmembrane region" description="Helical" evidence="6">
    <location>
        <begin position="318"/>
        <end position="337"/>
    </location>
</feature>
<evidence type="ECO:0000256" key="2">
    <source>
        <dbReference type="ARBA" id="ARBA00022475"/>
    </source>
</evidence>
<reference evidence="7 8" key="1">
    <citation type="journal article" date="2009" name="BMC Evol. Biol.">
        <title>Genomic taxonomy of Vibrios.</title>
        <authorList>
            <person name="Thompson C.C."/>
            <person name="Vicente A.C."/>
            <person name="Souza R.C."/>
            <person name="Vasconcelos A.T."/>
            <person name="Vesth T."/>
            <person name="Alves N.Jr."/>
            <person name="Ussery D.W."/>
            <person name="Iida T."/>
            <person name="Thompson F.L."/>
        </authorList>
    </citation>
    <scope>NUCLEOTIDE SEQUENCE [LARGE SCALE GENOMIC DNA]</scope>
    <source>
        <strain evidence="7 8">VM603</strain>
    </source>
</reference>
<feature type="transmembrane region" description="Helical" evidence="6">
    <location>
        <begin position="143"/>
        <end position="160"/>
    </location>
</feature>
<feature type="transmembrane region" description="Helical" evidence="6">
    <location>
        <begin position="349"/>
        <end position="369"/>
    </location>
</feature>
<evidence type="ECO:0000313" key="7">
    <source>
        <dbReference type="EMBL" id="EEW06178.1"/>
    </source>
</evidence>
<feature type="transmembrane region" description="Helical" evidence="6">
    <location>
        <begin position="40"/>
        <end position="58"/>
    </location>
</feature>